<dbReference type="Pfam" id="PF01205">
    <property type="entry name" value="Impact_N"/>
    <property type="match status" value="1"/>
</dbReference>
<evidence type="ECO:0000259" key="3">
    <source>
        <dbReference type="Pfam" id="PF09186"/>
    </source>
</evidence>
<dbReference type="InterPro" id="IPR036956">
    <property type="entry name" value="Impact_N_sf"/>
</dbReference>
<dbReference type="InterPro" id="IPR035647">
    <property type="entry name" value="EFG_III/V"/>
</dbReference>
<evidence type="ECO:0000313" key="4">
    <source>
        <dbReference type="EMBL" id="NYI67330.1"/>
    </source>
</evidence>
<dbReference type="PROSITE" id="PS00910">
    <property type="entry name" value="UPF0029"/>
    <property type="match status" value="1"/>
</dbReference>
<reference evidence="4 5" key="1">
    <citation type="submission" date="2020-07" db="EMBL/GenBank/DDBJ databases">
        <title>Sequencing the genomes of 1000 actinobacteria strains.</title>
        <authorList>
            <person name="Klenk H.-P."/>
        </authorList>
    </citation>
    <scope>NUCLEOTIDE SEQUENCE [LARGE SCALE GENOMIC DNA]</scope>
    <source>
        <strain evidence="4 5">DSM 26341</strain>
    </source>
</reference>
<dbReference type="InterPro" id="IPR015269">
    <property type="entry name" value="UPF0029_Impact_C"/>
</dbReference>
<dbReference type="SUPFAM" id="SSF54211">
    <property type="entry name" value="Ribosomal protein S5 domain 2-like"/>
    <property type="match status" value="1"/>
</dbReference>
<comment type="similarity">
    <text evidence="1">Belongs to the IMPACT family.</text>
</comment>
<name>A0A7Z0D205_9MICO</name>
<protein>
    <submittedName>
        <fullName evidence="4">Putative YigZ family protein</fullName>
    </submittedName>
</protein>
<dbReference type="Proteomes" id="UP000539111">
    <property type="component" value="Unassembled WGS sequence"/>
</dbReference>
<evidence type="ECO:0000256" key="1">
    <source>
        <dbReference type="ARBA" id="ARBA00007665"/>
    </source>
</evidence>
<dbReference type="PANTHER" id="PTHR16301">
    <property type="entry name" value="IMPACT-RELATED"/>
    <property type="match status" value="1"/>
</dbReference>
<dbReference type="AlphaFoldDB" id="A0A7Z0D205"/>
<dbReference type="InterPro" id="IPR023582">
    <property type="entry name" value="Impact"/>
</dbReference>
<dbReference type="GO" id="GO:0005737">
    <property type="term" value="C:cytoplasm"/>
    <property type="evidence" value="ECO:0007669"/>
    <property type="project" value="TreeGrafter"/>
</dbReference>
<accession>A0A7Z0D205</accession>
<feature type="domain" description="Impact N-terminal" evidence="2">
    <location>
        <begin position="18"/>
        <end position="122"/>
    </location>
</feature>
<comment type="caution">
    <text evidence="4">The sequence shown here is derived from an EMBL/GenBank/DDBJ whole genome shotgun (WGS) entry which is preliminary data.</text>
</comment>
<gene>
    <name evidence="4" type="ORF">BJY26_001636</name>
</gene>
<keyword evidence="5" id="KW-1185">Reference proteome</keyword>
<evidence type="ECO:0000313" key="5">
    <source>
        <dbReference type="Proteomes" id="UP000539111"/>
    </source>
</evidence>
<proteinExistence type="inferred from homology"/>
<dbReference type="EMBL" id="JACBZP010000001">
    <property type="protein sequence ID" value="NYI67330.1"/>
    <property type="molecule type" value="Genomic_DNA"/>
</dbReference>
<dbReference type="InterPro" id="IPR020569">
    <property type="entry name" value="UPF0029_Impact_CS"/>
</dbReference>
<dbReference type="PANTHER" id="PTHR16301:SF20">
    <property type="entry name" value="IMPACT FAMILY MEMBER YIGZ"/>
    <property type="match status" value="1"/>
</dbReference>
<dbReference type="SUPFAM" id="SSF54980">
    <property type="entry name" value="EF-G C-terminal domain-like"/>
    <property type="match status" value="1"/>
</dbReference>
<sequence>MEFLRTPVALAEAEIEVKRSRFIAVVGPAQDEDAAGRRIAEQRLAHPRARHHCSAFRVADGSVERSDDDGEPAGTAGGPMLGALDGAHVVNAVAVVTRYFGGVLLGTGGLVRAYSGAVREALAAASLRDLTRLQTLTVVVDYAIAARVEAAGNPWRVLGAQYGASVTMRLGVPGDPDAARARLRDLSAGTASIELGGVTYA</sequence>
<feature type="domain" description="UPF0029" evidence="3">
    <location>
        <begin position="138"/>
        <end position="189"/>
    </location>
</feature>
<organism evidence="4 5">
    <name type="scientific">Spelaeicoccus albus</name>
    <dbReference type="NCBI Taxonomy" id="1280376"/>
    <lineage>
        <taxon>Bacteria</taxon>
        <taxon>Bacillati</taxon>
        <taxon>Actinomycetota</taxon>
        <taxon>Actinomycetes</taxon>
        <taxon>Micrococcales</taxon>
        <taxon>Brevibacteriaceae</taxon>
        <taxon>Spelaeicoccus</taxon>
    </lineage>
</organism>
<evidence type="ECO:0000259" key="2">
    <source>
        <dbReference type="Pfam" id="PF01205"/>
    </source>
</evidence>
<dbReference type="Pfam" id="PF09186">
    <property type="entry name" value="DUF1949"/>
    <property type="match status" value="1"/>
</dbReference>
<dbReference type="InterPro" id="IPR020568">
    <property type="entry name" value="Ribosomal_Su5_D2-typ_SF"/>
</dbReference>
<dbReference type="InterPro" id="IPR001498">
    <property type="entry name" value="Impact_N"/>
</dbReference>
<dbReference type="GO" id="GO:0006446">
    <property type="term" value="P:regulation of translational initiation"/>
    <property type="evidence" value="ECO:0007669"/>
    <property type="project" value="TreeGrafter"/>
</dbReference>
<dbReference type="RefSeq" id="WP_179427221.1">
    <property type="nucleotide sequence ID" value="NZ_JACBZP010000001.1"/>
</dbReference>
<dbReference type="Gene3D" id="3.30.230.30">
    <property type="entry name" value="Impact, N-terminal domain"/>
    <property type="match status" value="1"/>
</dbReference>